<dbReference type="AlphaFoldDB" id="A0A6I8UZ26"/>
<evidence type="ECO:0008006" key="5">
    <source>
        <dbReference type="Google" id="ProtNLM"/>
    </source>
</evidence>
<keyword evidence="2" id="KW-1133">Transmembrane helix</keyword>
<feature type="transmembrane region" description="Helical" evidence="2">
    <location>
        <begin position="191"/>
        <end position="210"/>
    </location>
</feature>
<feature type="transmembrane region" description="Helical" evidence="2">
    <location>
        <begin position="348"/>
        <end position="372"/>
    </location>
</feature>
<dbReference type="PANTHER" id="PTHR20992:SF9">
    <property type="entry name" value="AT15442P-RELATED"/>
    <property type="match status" value="1"/>
</dbReference>
<gene>
    <name evidence="4" type="primary">LOC6902291</name>
</gene>
<dbReference type="Proteomes" id="UP000001819">
    <property type="component" value="Chromosome X"/>
</dbReference>
<evidence type="ECO:0000313" key="3">
    <source>
        <dbReference type="Proteomes" id="UP000001819"/>
    </source>
</evidence>
<evidence type="ECO:0000256" key="2">
    <source>
        <dbReference type="SAM" id="Phobius"/>
    </source>
</evidence>
<dbReference type="Pfam" id="PF04087">
    <property type="entry name" value="DUF389"/>
    <property type="match status" value="1"/>
</dbReference>
<feature type="region of interest" description="Disordered" evidence="1">
    <location>
        <begin position="1"/>
        <end position="29"/>
    </location>
</feature>
<dbReference type="InterPro" id="IPR005240">
    <property type="entry name" value="DUF389"/>
</dbReference>
<feature type="transmembrane region" description="Helical" evidence="2">
    <location>
        <begin position="262"/>
        <end position="284"/>
    </location>
</feature>
<feature type="transmembrane region" description="Helical" evidence="2">
    <location>
        <begin position="157"/>
        <end position="179"/>
    </location>
</feature>
<organism evidence="3 4">
    <name type="scientific">Drosophila pseudoobscura pseudoobscura</name>
    <name type="common">Fruit fly</name>
    <dbReference type="NCBI Taxonomy" id="46245"/>
    <lineage>
        <taxon>Eukaryota</taxon>
        <taxon>Metazoa</taxon>
        <taxon>Ecdysozoa</taxon>
        <taxon>Arthropoda</taxon>
        <taxon>Hexapoda</taxon>
        <taxon>Insecta</taxon>
        <taxon>Pterygota</taxon>
        <taxon>Neoptera</taxon>
        <taxon>Endopterygota</taxon>
        <taxon>Diptera</taxon>
        <taxon>Brachycera</taxon>
        <taxon>Muscomorpha</taxon>
        <taxon>Ephydroidea</taxon>
        <taxon>Drosophilidae</taxon>
        <taxon>Drosophila</taxon>
        <taxon>Sophophora</taxon>
    </lineage>
</organism>
<feature type="region of interest" description="Disordered" evidence="1">
    <location>
        <begin position="84"/>
        <end position="112"/>
    </location>
</feature>
<dbReference type="RefSeq" id="XP_002133818.2">
    <property type="nucleotide sequence ID" value="XM_002133782.3"/>
</dbReference>
<feature type="region of interest" description="Disordered" evidence="1">
    <location>
        <begin position="513"/>
        <end position="554"/>
    </location>
</feature>
<feature type="transmembrane region" description="Helical" evidence="2">
    <location>
        <begin position="222"/>
        <end position="242"/>
    </location>
</feature>
<proteinExistence type="predicted"/>
<feature type="transmembrane region" description="Helical" evidence="2">
    <location>
        <begin position="291"/>
        <end position="315"/>
    </location>
</feature>
<evidence type="ECO:0000313" key="4">
    <source>
        <dbReference type="RefSeq" id="XP_002133818.2"/>
    </source>
</evidence>
<evidence type="ECO:0000256" key="1">
    <source>
        <dbReference type="SAM" id="MobiDB-lite"/>
    </source>
</evidence>
<accession>A0A6I8UZ26</accession>
<reference evidence="4" key="1">
    <citation type="submission" date="2025-08" db="UniProtKB">
        <authorList>
            <consortium name="RefSeq"/>
        </authorList>
    </citation>
    <scope>IDENTIFICATION</scope>
    <source>
        <strain evidence="4">MV-25-SWS-2005</strain>
        <tissue evidence="4">Whole body</tissue>
    </source>
</reference>
<feature type="compositionally biased region" description="Polar residues" evidence="1">
    <location>
        <begin position="103"/>
        <end position="112"/>
    </location>
</feature>
<dbReference type="KEGG" id="dpo:6902291"/>
<keyword evidence="2" id="KW-0472">Membrane</keyword>
<dbReference type="PANTHER" id="PTHR20992">
    <property type="entry name" value="AT15442P-RELATED"/>
    <property type="match status" value="1"/>
</dbReference>
<keyword evidence="2" id="KW-0812">Transmembrane</keyword>
<name>A0A6I8UZ26_DROPS</name>
<feature type="compositionally biased region" description="Low complexity" evidence="1">
    <location>
        <begin position="1"/>
        <end position="18"/>
    </location>
</feature>
<keyword evidence="3" id="KW-1185">Reference proteome</keyword>
<protein>
    <recommendedName>
        <fullName evidence="5">Transmembrane protein 65</fullName>
    </recommendedName>
</protein>
<dbReference type="InParanoid" id="A0A6I8UZ26"/>
<sequence length="554" mass="60206">MPSSARAEQEQEQQQRSSNHYSDRPGPKLRIPASVAQATWHRHRKSRTRRALASALDRLRVMEKMVQLQTKRHDRLLSSLQECGGTGKGTHKGTHNGTHNGTAPATRTGTGSVETLIRGSEKEEEAETSGQGWQTFMDSVRCRLNVNQVVRQVRNDAALTLDFVVLLVAAALISCVGLVGNSYLLLSSSMLISPLMGPIIAGTFGSVIGDRGLWWLGFKNELIGIAVSAGIGFIFGVLVFRLGPFFAIGSGLTEEIVSRCTIHALAIGIMTALVSGAAGAIAVLGGNTGSLAGVAISASLLPPAVNAGLLFALALGARVLHRDHELIQTLGKHHEYSNNLETELLVCALVSMALALVNVVCIWVTGVIVLLIKEVTPAVQRNQQFWRHDVRTARRAAHRDPALQEAINRWDERSQSQLDFGADIDLEAPQYQNTWSPGMDRMPIREHLQSNYHTVHGFQELCFTLQKLKQDQTLGGQRATSTGPTVMELFASIKQDKREREVSKAKASCSETVLTGRSGTSRGHGASICPPDRPLRLLPIGRAPIEKEEDESEA</sequence>